<organism evidence="1 2">
    <name type="scientific">Epilithonimonas lactis</name>
    <dbReference type="NCBI Taxonomy" id="421072"/>
    <lineage>
        <taxon>Bacteria</taxon>
        <taxon>Pseudomonadati</taxon>
        <taxon>Bacteroidota</taxon>
        <taxon>Flavobacteriia</taxon>
        <taxon>Flavobacteriales</taxon>
        <taxon>Weeksellaceae</taxon>
        <taxon>Chryseobacterium group</taxon>
        <taxon>Epilithonimonas</taxon>
    </lineage>
</organism>
<protein>
    <submittedName>
        <fullName evidence="1">Uncharacterized protein</fullName>
    </submittedName>
</protein>
<evidence type="ECO:0000313" key="1">
    <source>
        <dbReference type="EMBL" id="KFC19038.1"/>
    </source>
</evidence>
<dbReference type="STRING" id="421072.SAMN04488097_3473"/>
<gene>
    <name evidence="1" type="ORF">IO89_16090</name>
</gene>
<dbReference type="eggNOG" id="ENOG502ZJ9T">
    <property type="taxonomic scope" value="Bacteria"/>
</dbReference>
<dbReference type="EMBL" id="JPLY01000005">
    <property type="protein sequence ID" value="KFC19038.1"/>
    <property type="molecule type" value="Genomic_DNA"/>
</dbReference>
<dbReference type="Proteomes" id="UP000028623">
    <property type="component" value="Unassembled WGS sequence"/>
</dbReference>
<accession>A0A085B993</accession>
<comment type="caution">
    <text evidence="1">The sequence shown here is derived from an EMBL/GenBank/DDBJ whole genome shotgun (WGS) entry which is preliminary data.</text>
</comment>
<reference evidence="1 2" key="1">
    <citation type="submission" date="2014-07" db="EMBL/GenBank/DDBJ databases">
        <title>Epilithonimonas lactis LMG 22401 Genome.</title>
        <authorList>
            <person name="Pipes S.E."/>
            <person name="Stropko S.J."/>
        </authorList>
    </citation>
    <scope>NUCLEOTIDE SEQUENCE [LARGE SCALE GENOMIC DNA]</scope>
    <source>
        <strain evidence="1 2">LMG 24401</strain>
    </source>
</reference>
<sequence length="275" mass="32378">MLTNCDYIPKDDKHPEVPFFEDIIQDKSIFQPVVTRDPAVHDSHQLFFLNNGKYISVKETLEEVPGNDEDGVKKTTKHLNVYNVLIEDLNNRPFLTRIVKTDKYSPIIVDKDANLYLDGNFYGSPDYKLLKKLKLINITDSLAARTQKETSTNIDSLNQVQLSILERKYHFKQKNDEDYIIQNDQLILFRNTDIIVDALHQQKVFDEFDDSILIEYRNDNRAFPNSYYYYYYNIGKIKFKYFDGKSGTTNPTKIEFGGQTYMYHPKFGIYRIIKK</sequence>
<keyword evidence="2" id="KW-1185">Reference proteome</keyword>
<proteinExistence type="predicted"/>
<evidence type="ECO:0000313" key="2">
    <source>
        <dbReference type="Proteomes" id="UP000028623"/>
    </source>
</evidence>
<name>A0A085B993_9FLAO</name>
<dbReference type="AlphaFoldDB" id="A0A085B993"/>